<comment type="caution">
    <text evidence="3">The sequence shown here is derived from an EMBL/GenBank/DDBJ whole genome shotgun (WGS) entry which is preliminary data.</text>
</comment>
<gene>
    <name evidence="3" type="ORF">IQ236_03440</name>
</gene>
<protein>
    <recommendedName>
        <fullName evidence="5">Low temperature-induced protein</fullName>
    </recommendedName>
</protein>
<evidence type="ECO:0000256" key="1">
    <source>
        <dbReference type="SAM" id="MobiDB-lite"/>
    </source>
</evidence>
<reference evidence="3 4" key="1">
    <citation type="submission" date="2020-10" db="EMBL/GenBank/DDBJ databases">
        <authorList>
            <person name="Castelo-Branco R."/>
            <person name="Eusebio N."/>
            <person name="Adriana R."/>
            <person name="Vieira A."/>
            <person name="Brugerolle De Fraissinette N."/>
            <person name="Rezende De Castro R."/>
            <person name="Schneider M.P."/>
            <person name="Vasconcelos V."/>
            <person name="Leao P.N."/>
        </authorList>
    </citation>
    <scope>NUCLEOTIDE SEQUENCE [LARGE SCALE GENOMIC DNA]</scope>
    <source>
        <strain evidence="3 4">LEGE 06226</strain>
    </source>
</reference>
<accession>A0ABR9U730</accession>
<evidence type="ECO:0000256" key="2">
    <source>
        <dbReference type="SAM" id="Phobius"/>
    </source>
</evidence>
<feature type="region of interest" description="Disordered" evidence="1">
    <location>
        <begin position="92"/>
        <end position="124"/>
    </location>
</feature>
<keyword evidence="2" id="KW-0472">Membrane</keyword>
<feature type="transmembrane region" description="Helical" evidence="2">
    <location>
        <begin position="12"/>
        <end position="33"/>
    </location>
</feature>
<dbReference type="EMBL" id="JADEWU010000004">
    <property type="protein sequence ID" value="MBE9142273.1"/>
    <property type="molecule type" value="Genomic_DNA"/>
</dbReference>
<proteinExistence type="predicted"/>
<keyword evidence="2" id="KW-1133">Transmembrane helix</keyword>
<sequence length="124" mass="13751">MHFKGLKLGLRLFSYTVVAAGIGILGFTSVSLAQSTSVNPLQEFQRSDNPDPLSDSNSQKTMLDIIHNSRLGRFNVDYEAVGNKQRQNIQDAATQFRERQRQLLENPQPSPATEPSANPVNVQP</sequence>
<evidence type="ECO:0000313" key="4">
    <source>
        <dbReference type="Proteomes" id="UP000640725"/>
    </source>
</evidence>
<dbReference type="Proteomes" id="UP000640725">
    <property type="component" value="Unassembled WGS sequence"/>
</dbReference>
<organism evidence="3 4">
    <name type="scientific">Planktothrix mougeotii LEGE 06226</name>
    <dbReference type="NCBI Taxonomy" id="1828728"/>
    <lineage>
        <taxon>Bacteria</taxon>
        <taxon>Bacillati</taxon>
        <taxon>Cyanobacteriota</taxon>
        <taxon>Cyanophyceae</taxon>
        <taxon>Oscillatoriophycideae</taxon>
        <taxon>Oscillatoriales</taxon>
        <taxon>Microcoleaceae</taxon>
        <taxon>Planktothrix</taxon>
    </lineage>
</organism>
<dbReference type="RefSeq" id="WP_193867965.1">
    <property type="nucleotide sequence ID" value="NZ_JADEWU010000004.1"/>
</dbReference>
<evidence type="ECO:0008006" key="5">
    <source>
        <dbReference type="Google" id="ProtNLM"/>
    </source>
</evidence>
<feature type="compositionally biased region" description="Polar residues" evidence="1">
    <location>
        <begin position="103"/>
        <end position="124"/>
    </location>
</feature>
<name>A0ABR9U730_9CYAN</name>
<evidence type="ECO:0000313" key="3">
    <source>
        <dbReference type="EMBL" id="MBE9142273.1"/>
    </source>
</evidence>
<keyword evidence="4" id="KW-1185">Reference proteome</keyword>
<keyword evidence="2" id="KW-0812">Transmembrane</keyword>